<proteinExistence type="predicted"/>
<dbReference type="RefSeq" id="WP_045408343.1">
    <property type="nucleotide sequence ID" value="NZ_FJXR01000037.1"/>
</dbReference>
<accession>A0A144TFC9</accession>
<dbReference type="EMBL" id="FJXR01000037">
    <property type="protein sequence ID" value="CZW29480.1"/>
    <property type="molecule type" value="Genomic_DNA"/>
</dbReference>
<name>A0A144TFC9_ENTCL</name>
<sequence length="96" mass="10835">MEEFKGTPGPWKYTIRNVNEMMTTFHGVVMGDTYIEIATRNEREDAQLISAAPELLEALQKLRDYAEDVCGVCPDDCHEEHPLMMASYVIAKALGK</sequence>
<reference evidence="1 2" key="1">
    <citation type="submission" date="2016-03" db="EMBL/GenBank/DDBJ databases">
        <authorList>
            <consortium name="Pathogen Informatics"/>
        </authorList>
    </citation>
    <scope>NUCLEOTIDE SEQUENCE [LARGE SCALE GENOMIC DNA]</scope>
    <source>
        <strain evidence="2">e1252</strain>
    </source>
</reference>
<dbReference type="AlphaFoldDB" id="A0A144TFC9"/>
<evidence type="ECO:0000313" key="1">
    <source>
        <dbReference type="EMBL" id="CZW29480.1"/>
    </source>
</evidence>
<protein>
    <submittedName>
        <fullName evidence="1">Uncharacterized protein</fullName>
    </submittedName>
</protein>
<evidence type="ECO:0000313" key="2">
    <source>
        <dbReference type="Proteomes" id="UP000076008"/>
    </source>
</evidence>
<gene>
    <name evidence="1" type="ORF">SAMEA2273318_04446</name>
</gene>
<dbReference type="Proteomes" id="UP000076008">
    <property type="component" value="Unassembled WGS sequence"/>
</dbReference>
<organism evidence="1 2">
    <name type="scientific">Enterobacter cloacae</name>
    <dbReference type="NCBI Taxonomy" id="550"/>
    <lineage>
        <taxon>Bacteria</taxon>
        <taxon>Pseudomonadati</taxon>
        <taxon>Pseudomonadota</taxon>
        <taxon>Gammaproteobacteria</taxon>
        <taxon>Enterobacterales</taxon>
        <taxon>Enterobacteriaceae</taxon>
        <taxon>Enterobacter</taxon>
        <taxon>Enterobacter cloacae complex</taxon>
    </lineage>
</organism>